<keyword evidence="3" id="KW-1185">Reference proteome</keyword>
<protein>
    <recommendedName>
        <fullName evidence="4">Exo-alpha-sialidase</fullName>
    </recommendedName>
</protein>
<sequence length="329" mass="34907">MTNRSSRWFFVLLGSLATSACGGGEDETLYALQAVTHGGGRFVAVGYENIQGADPRPLLLSSTDGRSWERNDTSLPQQALHDVAFGNGVFVIVGGSDPWATVTRTSFPVVLTSGDAVAWTSRNVPTLEPIHSVAFGNGLFVITDGAGQTFTSTDGKSFTPQAAIPNGFRISGIAFGAGQFAFWGFHSSVHVSPDAQSFTEHPLDIHGVDCLHFIDGQFQGVGYIGGLEDNPFIDKHVVTSATGEEWATRRGSFPCNGLAESNGVLVAGSGFQLYRSVDGQPFTPTHTAEERHPRTDVAAGDGVFVAVGWDEIDTSTDGQTWTVTPLPLP</sequence>
<evidence type="ECO:0000256" key="1">
    <source>
        <dbReference type="SAM" id="SignalP"/>
    </source>
</evidence>
<feature type="chain" id="PRO_5020401659" description="Exo-alpha-sialidase" evidence="1">
    <location>
        <begin position="21"/>
        <end position="329"/>
    </location>
</feature>
<dbReference type="SUPFAM" id="SSF110296">
    <property type="entry name" value="Oligoxyloglucan reducing end-specific cellobiohydrolase"/>
    <property type="match status" value="2"/>
</dbReference>
<evidence type="ECO:0000313" key="3">
    <source>
        <dbReference type="Proteomes" id="UP000309215"/>
    </source>
</evidence>
<feature type="signal peptide" evidence="1">
    <location>
        <begin position="1"/>
        <end position="20"/>
    </location>
</feature>
<dbReference type="OrthoDB" id="211220at2"/>
<dbReference type="EMBL" id="SSMQ01000154">
    <property type="protein sequence ID" value="TKC90364.1"/>
    <property type="molecule type" value="Genomic_DNA"/>
</dbReference>
<name>A0A4U1IA10_9BACT</name>
<keyword evidence="1" id="KW-0732">Signal</keyword>
<dbReference type="AlphaFoldDB" id="A0A4U1IA10"/>
<comment type="caution">
    <text evidence="2">The sequence shown here is derived from an EMBL/GenBank/DDBJ whole genome shotgun (WGS) entry which is preliminary data.</text>
</comment>
<accession>A0A4U1IA10</accession>
<dbReference type="Proteomes" id="UP000309215">
    <property type="component" value="Unassembled WGS sequence"/>
</dbReference>
<proteinExistence type="predicted"/>
<reference evidence="2 3" key="1">
    <citation type="submission" date="2019-04" db="EMBL/GenBank/DDBJ databases">
        <authorList>
            <person name="Li Y."/>
            <person name="Wang J."/>
        </authorList>
    </citation>
    <scope>NUCLEOTIDE SEQUENCE [LARGE SCALE GENOMIC DNA]</scope>
    <source>
        <strain evidence="2 3">DSM 14668</strain>
    </source>
</reference>
<organism evidence="2 3">
    <name type="scientific">Polyangium fumosum</name>
    <dbReference type="NCBI Taxonomy" id="889272"/>
    <lineage>
        <taxon>Bacteria</taxon>
        <taxon>Pseudomonadati</taxon>
        <taxon>Myxococcota</taxon>
        <taxon>Polyangia</taxon>
        <taxon>Polyangiales</taxon>
        <taxon>Polyangiaceae</taxon>
        <taxon>Polyangium</taxon>
    </lineage>
</organism>
<gene>
    <name evidence="2" type="ORF">E8A74_51095</name>
</gene>
<evidence type="ECO:0000313" key="2">
    <source>
        <dbReference type="EMBL" id="TKC90364.1"/>
    </source>
</evidence>
<dbReference type="PROSITE" id="PS51257">
    <property type="entry name" value="PROKAR_LIPOPROTEIN"/>
    <property type="match status" value="1"/>
</dbReference>
<dbReference type="RefSeq" id="WP_136936499.1">
    <property type="nucleotide sequence ID" value="NZ_SSMQ01000154.1"/>
</dbReference>
<evidence type="ECO:0008006" key="4">
    <source>
        <dbReference type="Google" id="ProtNLM"/>
    </source>
</evidence>